<evidence type="ECO:0000313" key="2">
    <source>
        <dbReference type="EMBL" id="GJT04091.1"/>
    </source>
</evidence>
<dbReference type="Proteomes" id="UP001151760">
    <property type="component" value="Unassembled WGS sequence"/>
</dbReference>
<keyword evidence="3" id="KW-1185">Reference proteome</keyword>
<feature type="region of interest" description="Disordered" evidence="1">
    <location>
        <begin position="276"/>
        <end position="319"/>
    </location>
</feature>
<reference evidence="2" key="2">
    <citation type="submission" date="2022-01" db="EMBL/GenBank/DDBJ databases">
        <authorList>
            <person name="Yamashiro T."/>
            <person name="Shiraishi A."/>
            <person name="Satake H."/>
            <person name="Nakayama K."/>
        </authorList>
    </citation>
    <scope>NUCLEOTIDE SEQUENCE</scope>
</reference>
<evidence type="ECO:0000313" key="3">
    <source>
        <dbReference type="Proteomes" id="UP001151760"/>
    </source>
</evidence>
<protein>
    <submittedName>
        <fullName evidence="2">Uncharacterized protein</fullName>
    </submittedName>
</protein>
<comment type="caution">
    <text evidence="2">The sequence shown here is derived from an EMBL/GenBank/DDBJ whole genome shotgun (WGS) entry which is preliminary data.</text>
</comment>
<feature type="region of interest" description="Disordered" evidence="1">
    <location>
        <begin position="375"/>
        <end position="395"/>
    </location>
</feature>
<feature type="compositionally biased region" description="Basic and acidic residues" evidence="1">
    <location>
        <begin position="304"/>
        <end position="313"/>
    </location>
</feature>
<evidence type="ECO:0000256" key="1">
    <source>
        <dbReference type="SAM" id="MobiDB-lite"/>
    </source>
</evidence>
<sequence length="510" mass="58628">MILRLFAPEFDETLRLAEESRSKLCKTTVKPYDYTKQNSLYEIFTPQTEMSREQLLFANEVRRNIFKKSFQKQTTNLIKRIEYLPTKSSMSPKRFKNEWQNPITHNVKLLVKEMLIPLAQDTKPNASLFETYLKTEMFTDLKPCKNQDALEFPKFFEINELKAQLQDKNTVICELNKLNAKLKGKYVDTNFDKSSVVRQSNAFKFQKSSVLGKSAPFSDSLDKKDFSNPNSIINTNVTQDFSKTVTPYILPQNRNQAVRNMNVIKPGMYQIDTRTTQTRAPQAQLRSNQMKDKVVQNNSQVKTKQKEVEDHHRISSFSNKSKSVTACNDSLMSRTLNVKVVCATCGKCVFNSNHDACVSMFINDVNARTKKPNVEPINARKPTRKANQSVATPRKKTVTSEPTIQKSKSYFRMLYENTSKACAWWIEKQCPLVGQFYDADLEVAFRKSTCFVRDLQGNNLLTAKRSTFKTKTVPSSKGRLNLLHMDLCGPMRNESINGKKYILVIVDDYS</sequence>
<name>A0ABQ5AP54_9ASTR</name>
<dbReference type="EMBL" id="BQNB010012481">
    <property type="protein sequence ID" value="GJT04091.1"/>
    <property type="molecule type" value="Genomic_DNA"/>
</dbReference>
<gene>
    <name evidence="2" type="ORF">Tco_0838553</name>
</gene>
<reference evidence="2" key="1">
    <citation type="journal article" date="2022" name="Int. J. Mol. Sci.">
        <title>Draft Genome of Tanacetum Coccineum: Genomic Comparison of Closely Related Tanacetum-Family Plants.</title>
        <authorList>
            <person name="Yamashiro T."/>
            <person name="Shiraishi A."/>
            <person name="Nakayama K."/>
            <person name="Satake H."/>
        </authorList>
    </citation>
    <scope>NUCLEOTIDE SEQUENCE</scope>
</reference>
<proteinExistence type="predicted"/>
<organism evidence="2 3">
    <name type="scientific">Tanacetum coccineum</name>
    <dbReference type="NCBI Taxonomy" id="301880"/>
    <lineage>
        <taxon>Eukaryota</taxon>
        <taxon>Viridiplantae</taxon>
        <taxon>Streptophyta</taxon>
        <taxon>Embryophyta</taxon>
        <taxon>Tracheophyta</taxon>
        <taxon>Spermatophyta</taxon>
        <taxon>Magnoliopsida</taxon>
        <taxon>eudicotyledons</taxon>
        <taxon>Gunneridae</taxon>
        <taxon>Pentapetalae</taxon>
        <taxon>asterids</taxon>
        <taxon>campanulids</taxon>
        <taxon>Asterales</taxon>
        <taxon>Asteraceae</taxon>
        <taxon>Asteroideae</taxon>
        <taxon>Anthemideae</taxon>
        <taxon>Anthemidinae</taxon>
        <taxon>Tanacetum</taxon>
    </lineage>
</organism>
<accession>A0ABQ5AP54</accession>